<dbReference type="Gene3D" id="3.40.50.2300">
    <property type="match status" value="1"/>
</dbReference>
<feature type="domain" description="Response regulatory" evidence="6">
    <location>
        <begin position="10"/>
        <end position="129"/>
    </location>
</feature>
<dbReference type="SUPFAM" id="SSF52172">
    <property type="entry name" value="CheY-like"/>
    <property type="match status" value="1"/>
</dbReference>
<evidence type="ECO:0000256" key="1">
    <source>
        <dbReference type="ARBA" id="ARBA00022553"/>
    </source>
</evidence>
<dbReference type="SMART" id="SM00448">
    <property type="entry name" value="REC"/>
    <property type="match status" value="1"/>
</dbReference>
<dbReference type="EMBL" id="JALAZD010000003">
    <property type="protein sequence ID" value="MCI0128964.1"/>
    <property type="molecule type" value="Genomic_DNA"/>
</dbReference>
<dbReference type="PANTHER" id="PTHR44591">
    <property type="entry name" value="STRESS RESPONSE REGULATOR PROTEIN 1"/>
    <property type="match status" value="1"/>
</dbReference>
<proteinExistence type="predicted"/>
<keyword evidence="1 4" id="KW-0597">Phosphoprotein</keyword>
<dbReference type="InterPro" id="IPR050595">
    <property type="entry name" value="Bact_response_regulator"/>
</dbReference>
<evidence type="ECO:0000313" key="7">
    <source>
        <dbReference type="EMBL" id="MCI0128964.1"/>
    </source>
</evidence>
<evidence type="ECO:0000256" key="3">
    <source>
        <dbReference type="ARBA" id="ARBA00023163"/>
    </source>
</evidence>
<dbReference type="RefSeq" id="WP_281736965.1">
    <property type="nucleotide sequence ID" value="NZ_JAKETQ010000003.1"/>
</dbReference>
<evidence type="ECO:0000313" key="8">
    <source>
        <dbReference type="Proteomes" id="UP001156140"/>
    </source>
</evidence>
<dbReference type="PANTHER" id="PTHR44591:SF3">
    <property type="entry name" value="RESPONSE REGULATORY DOMAIN-CONTAINING PROTEIN"/>
    <property type="match status" value="1"/>
</dbReference>
<keyword evidence="8" id="KW-1185">Reference proteome</keyword>
<feature type="region of interest" description="Disordered" evidence="5">
    <location>
        <begin position="138"/>
        <end position="161"/>
    </location>
</feature>
<evidence type="ECO:0000256" key="4">
    <source>
        <dbReference type="PROSITE-ProRule" id="PRU00169"/>
    </source>
</evidence>
<comment type="caution">
    <text evidence="7">The sequence shown here is derived from an EMBL/GenBank/DDBJ whole genome shotgun (WGS) entry which is preliminary data.</text>
</comment>
<name>A0AA41QS19_9HYPH</name>
<dbReference type="PROSITE" id="PS50110">
    <property type="entry name" value="RESPONSE_REGULATORY"/>
    <property type="match status" value="1"/>
</dbReference>
<feature type="modified residue" description="4-aspartylphosphate" evidence="4">
    <location>
        <position position="60"/>
    </location>
</feature>
<dbReference type="InterPro" id="IPR001789">
    <property type="entry name" value="Sig_transdc_resp-reg_receiver"/>
</dbReference>
<gene>
    <name evidence="7" type="ORF">ML536_19190</name>
</gene>
<dbReference type="InterPro" id="IPR011006">
    <property type="entry name" value="CheY-like_superfamily"/>
</dbReference>
<organism evidence="7 8">
    <name type="scientific">Paradevosia shaoguanensis</name>
    <dbReference type="NCBI Taxonomy" id="1335043"/>
    <lineage>
        <taxon>Bacteria</taxon>
        <taxon>Pseudomonadati</taxon>
        <taxon>Pseudomonadota</taxon>
        <taxon>Alphaproteobacteria</taxon>
        <taxon>Hyphomicrobiales</taxon>
        <taxon>Devosiaceae</taxon>
        <taxon>Paradevosia</taxon>
    </lineage>
</organism>
<accession>A0AA41QS19</accession>
<evidence type="ECO:0000259" key="6">
    <source>
        <dbReference type="PROSITE" id="PS50110"/>
    </source>
</evidence>
<evidence type="ECO:0000256" key="2">
    <source>
        <dbReference type="ARBA" id="ARBA00023015"/>
    </source>
</evidence>
<protein>
    <submittedName>
        <fullName evidence="7">Response regulator</fullName>
    </submittedName>
</protein>
<keyword evidence="2" id="KW-0805">Transcription regulation</keyword>
<dbReference type="GO" id="GO:0000160">
    <property type="term" value="P:phosphorelay signal transduction system"/>
    <property type="evidence" value="ECO:0007669"/>
    <property type="project" value="InterPro"/>
</dbReference>
<dbReference type="Pfam" id="PF00072">
    <property type="entry name" value="Response_reg"/>
    <property type="match status" value="1"/>
</dbReference>
<keyword evidence="3" id="KW-0804">Transcription</keyword>
<sequence>MASQDFADLSVLVAESNTQMADLLSQMLRGLGVRKIQIAADAVAASGSLRRGGVDVLMIDEALKGLDGTTFTRRLRRSEDETHRHVAVVMMASHPSAAAITKARDAGITEFLRRPFSAAQIGEKLGAIMKAPRAFVETESYAGPDRRRRSAGIGGDDRRAS</sequence>
<dbReference type="Proteomes" id="UP001156140">
    <property type="component" value="Unassembled WGS sequence"/>
</dbReference>
<evidence type="ECO:0000256" key="5">
    <source>
        <dbReference type="SAM" id="MobiDB-lite"/>
    </source>
</evidence>
<dbReference type="AlphaFoldDB" id="A0AA41QS19"/>
<reference evidence="7" key="1">
    <citation type="submission" date="2022-03" db="EMBL/GenBank/DDBJ databases">
        <title>The complete genome sequence of a Methyloterrigena soli.</title>
        <authorList>
            <person name="Zi Z."/>
        </authorList>
    </citation>
    <scope>NUCLEOTIDE SEQUENCE</scope>
    <source>
        <strain evidence="7">M48</strain>
    </source>
</reference>